<organism evidence="1 2">
    <name type="scientific">Molorchus minor</name>
    <dbReference type="NCBI Taxonomy" id="1323400"/>
    <lineage>
        <taxon>Eukaryota</taxon>
        <taxon>Metazoa</taxon>
        <taxon>Ecdysozoa</taxon>
        <taxon>Arthropoda</taxon>
        <taxon>Hexapoda</taxon>
        <taxon>Insecta</taxon>
        <taxon>Pterygota</taxon>
        <taxon>Neoptera</taxon>
        <taxon>Endopterygota</taxon>
        <taxon>Coleoptera</taxon>
        <taxon>Polyphaga</taxon>
        <taxon>Cucujiformia</taxon>
        <taxon>Chrysomeloidea</taxon>
        <taxon>Cerambycidae</taxon>
        <taxon>Lamiinae</taxon>
        <taxon>Monochamini</taxon>
        <taxon>Molorchus</taxon>
    </lineage>
</organism>
<evidence type="ECO:0000313" key="2">
    <source>
        <dbReference type="Proteomes" id="UP001162164"/>
    </source>
</evidence>
<evidence type="ECO:0000313" key="1">
    <source>
        <dbReference type="EMBL" id="KAJ8981297.1"/>
    </source>
</evidence>
<gene>
    <name evidence="1" type="ORF">NQ317_004033</name>
</gene>
<dbReference type="Proteomes" id="UP001162164">
    <property type="component" value="Unassembled WGS sequence"/>
</dbReference>
<dbReference type="EMBL" id="JAPWTJ010000191">
    <property type="protein sequence ID" value="KAJ8981297.1"/>
    <property type="molecule type" value="Genomic_DNA"/>
</dbReference>
<comment type="caution">
    <text evidence="1">The sequence shown here is derived from an EMBL/GenBank/DDBJ whole genome shotgun (WGS) entry which is preliminary data.</text>
</comment>
<reference evidence="1" key="1">
    <citation type="journal article" date="2023" name="Insect Mol. Biol.">
        <title>Genome sequencing provides insights into the evolution of gene families encoding plant cell wall-degrading enzymes in longhorned beetles.</title>
        <authorList>
            <person name="Shin N.R."/>
            <person name="Okamura Y."/>
            <person name="Kirsch R."/>
            <person name="Pauchet Y."/>
        </authorList>
    </citation>
    <scope>NUCLEOTIDE SEQUENCE</scope>
    <source>
        <tissue evidence="1">Midgut</tissue>
    </source>
</reference>
<accession>A0ABQ9JTR8</accession>
<protein>
    <submittedName>
        <fullName evidence="1">Uncharacterized protein</fullName>
    </submittedName>
</protein>
<proteinExistence type="predicted"/>
<sequence length="248" mass="28219">MSLISNLHVSVLFSDERLSIDFNAIERSIGELFPILFSIEVNDFDSDICILANLSAVWTVSSGFSIWKSFSLTASLILDVPDTGYPASHEEEYSGLSRCMLECVIVFEYSVSCHILNYYLAFGGIDVVLTGPTLFHSLDSRLETLCTAYDALTVHIVYKLKYHKWMLKFSPMKLYGAMPFFFKEDFINESNAFTKYYEAIKKNGCISKIIEQVENMGDYCDLFNNVSGNYIKDPINLLCDPIPDEERK</sequence>
<keyword evidence="2" id="KW-1185">Reference proteome</keyword>
<name>A0ABQ9JTR8_9CUCU</name>